<evidence type="ECO:0000313" key="6">
    <source>
        <dbReference type="Proteomes" id="UP000036771"/>
    </source>
</evidence>
<evidence type="ECO:0000313" key="5">
    <source>
        <dbReference type="EMBL" id="GAO99057.1"/>
    </source>
</evidence>
<reference evidence="5 6" key="1">
    <citation type="submission" date="2015-03" db="EMBL/GenBank/DDBJ databases">
        <title>Caedibacter varicaedens, whole genome shotgun sequence.</title>
        <authorList>
            <person name="Suzuki H."/>
            <person name="Dapper A.L."/>
            <person name="Gibson A.K."/>
            <person name="Jackson C."/>
            <person name="Lee H."/>
            <person name="Pejaver V.R."/>
            <person name="Doak T."/>
            <person name="Lynch M."/>
        </authorList>
    </citation>
    <scope>NUCLEOTIDE SEQUENCE [LARGE SCALE GENOMIC DNA]</scope>
</reference>
<dbReference type="PANTHER" id="PTHR13096">
    <property type="entry name" value="MINA53 MYC INDUCED NUCLEAR ANTIGEN"/>
    <property type="match status" value="1"/>
</dbReference>
<dbReference type="AlphaFoldDB" id="A0A0K8MF11"/>
<feature type="domain" description="JmjC" evidence="4">
    <location>
        <begin position="101"/>
        <end position="249"/>
    </location>
</feature>
<protein>
    <submittedName>
        <fullName evidence="5">Cupin superfamily protein</fullName>
    </submittedName>
</protein>
<keyword evidence="2" id="KW-0479">Metal-binding</keyword>
<keyword evidence="3" id="KW-0408">Iron</keyword>
<organism evidence="5 6">
    <name type="scientific">Caedimonas varicaedens</name>
    <dbReference type="NCBI Taxonomy" id="1629334"/>
    <lineage>
        <taxon>Bacteria</taxon>
        <taxon>Pseudomonadati</taxon>
        <taxon>Pseudomonadota</taxon>
        <taxon>Alphaproteobacteria</taxon>
        <taxon>Holosporales</taxon>
        <taxon>Caedimonadaceae</taxon>
        <taxon>Caedimonas</taxon>
    </lineage>
</organism>
<dbReference type="Gene3D" id="2.60.120.650">
    <property type="entry name" value="Cupin"/>
    <property type="match status" value="1"/>
</dbReference>
<dbReference type="GO" id="GO:0046872">
    <property type="term" value="F:metal ion binding"/>
    <property type="evidence" value="ECO:0007669"/>
    <property type="project" value="UniProtKB-KW"/>
</dbReference>
<dbReference type="PROSITE" id="PS51184">
    <property type="entry name" value="JMJC"/>
    <property type="match status" value="1"/>
</dbReference>
<evidence type="ECO:0000259" key="4">
    <source>
        <dbReference type="PROSITE" id="PS51184"/>
    </source>
</evidence>
<accession>A0A0K8MF11</accession>
<dbReference type="STRING" id="1629334.Cva_01732"/>
<evidence type="ECO:0000256" key="1">
    <source>
        <dbReference type="ARBA" id="ARBA00001954"/>
    </source>
</evidence>
<proteinExistence type="predicted"/>
<dbReference type="EMBL" id="BBVC01000121">
    <property type="protein sequence ID" value="GAO99057.1"/>
    <property type="molecule type" value="Genomic_DNA"/>
</dbReference>
<dbReference type="InterPro" id="IPR039994">
    <property type="entry name" value="NO66-like"/>
</dbReference>
<comment type="caution">
    <text evidence="5">The sequence shown here is derived from an EMBL/GenBank/DDBJ whole genome shotgun (WGS) entry which is preliminary data.</text>
</comment>
<keyword evidence="6" id="KW-1185">Reference proteome</keyword>
<dbReference type="Pfam" id="PF08007">
    <property type="entry name" value="JmjC_2"/>
    <property type="match status" value="1"/>
</dbReference>
<dbReference type="PANTHER" id="PTHR13096:SF8">
    <property type="entry name" value="RIBOSOMAL OXYGENASE 1"/>
    <property type="match status" value="1"/>
</dbReference>
<dbReference type="Proteomes" id="UP000036771">
    <property type="component" value="Unassembled WGS sequence"/>
</dbReference>
<sequence>MMTKNSFGNWILPLSLKNFEEQYLHQKLFHASSLKHQGLMTWEGLNGLLNQSSLWSAETLKLYRHAHLVAPEEYCVSSLNSQGHPLLRPHPPLVQKWISQGASLVLNDIAELSLPLREMSHNLKNLFGARVQANLYTSRQGIQAFSSHFDLHDVFVFQCEGEKTWHIYKNRVDSPINHPTFNLLSQDHHEHAKGPLLKKLTLRAGDFLYLPRGFYHDALASKAPSLHVTFGVTRPIGLDIISLLFEEGVDHALLRQYLMPPFVAAQCQKLADHLSNRLKQPDFLQKVHSLFNGKETFSPYTLPDIKQTTPFKVRGKDFSVEYHSHQFWLASATSEAPIPKGKEKLVEWILRHQEITLEEMIQSPLNTSKQEWETLANDLLQMGILK</sequence>
<dbReference type="InterPro" id="IPR003347">
    <property type="entry name" value="JmjC_dom"/>
</dbReference>
<dbReference type="SUPFAM" id="SSF51197">
    <property type="entry name" value="Clavaminate synthase-like"/>
    <property type="match status" value="1"/>
</dbReference>
<dbReference type="OrthoDB" id="9764016at2"/>
<evidence type="ECO:0000256" key="3">
    <source>
        <dbReference type="ARBA" id="ARBA00023004"/>
    </source>
</evidence>
<evidence type="ECO:0000256" key="2">
    <source>
        <dbReference type="ARBA" id="ARBA00022723"/>
    </source>
</evidence>
<comment type="cofactor">
    <cofactor evidence="1">
        <name>Fe(2+)</name>
        <dbReference type="ChEBI" id="CHEBI:29033"/>
    </cofactor>
</comment>
<gene>
    <name evidence="5" type="ORF">Cva_01732</name>
</gene>
<name>A0A0K8MF11_9PROT</name>